<evidence type="ECO:0000313" key="1">
    <source>
        <dbReference type="EMBL" id="MBO8451430.1"/>
    </source>
</evidence>
<reference evidence="1" key="1">
    <citation type="submission" date="2020-10" db="EMBL/GenBank/DDBJ databases">
        <authorList>
            <person name="Gilroy R."/>
        </authorList>
    </citation>
    <scope>NUCLEOTIDE SEQUENCE</scope>
    <source>
        <strain evidence="1">B1-20833</strain>
    </source>
</reference>
<dbReference type="EMBL" id="JADIMI010000011">
    <property type="protein sequence ID" value="MBO8451430.1"/>
    <property type="molecule type" value="Genomic_DNA"/>
</dbReference>
<proteinExistence type="predicted"/>
<reference evidence="1" key="2">
    <citation type="journal article" date="2021" name="PeerJ">
        <title>Extensive microbial diversity within the chicken gut microbiome revealed by metagenomics and culture.</title>
        <authorList>
            <person name="Gilroy R."/>
            <person name="Ravi A."/>
            <person name="Getino M."/>
            <person name="Pursley I."/>
            <person name="Horton D.L."/>
            <person name="Alikhan N.F."/>
            <person name="Baker D."/>
            <person name="Gharbi K."/>
            <person name="Hall N."/>
            <person name="Watson M."/>
            <person name="Adriaenssens E.M."/>
            <person name="Foster-Nyarko E."/>
            <person name="Jarju S."/>
            <person name="Secka A."/>
            <person name="Antonio M."/>
            <person name="Oren A."/>
            <person name="Chaudhuri R.R."/>
            <person name="La Ragione R."/>
            <person name="Hildebrand F."/>
            <person name="Pallen M.J."/>
        </authorList>
    </citation>
    <scope>NUCLEOTIDE SEQUENCE</scope>
    <source>
        <strain evidence="1">B1-20833</strain>
    </source>
</reference>
<protein>
    <submittedName>
        <fullName evidence="1">Uncharacterized protein</fullName>
    </submittedName>
</protein>
<comment type="caution">
    <text evidence="1">The sequence shown here is derived from an EMBL/GenBank/DDBJ whole genome shotgun (WGS) entry which is preliminary data.</text>
</comment>
<name>A0A9D9ERL7_9BACT</name>
<organism evidence="1 2">
    <name type="scientific">Candidatus Cryptobacteroides intestinavium</name>
    <dbReference type="NCBI Taxonomy" id="2840766"/>
    <lineage>
        <taxon>Bacteria</taxon>
        <taxon>Pseudomonadati</taxon>
        <taxon>Bacteroidota</taxon>
        <taxon>Bacteroidia</taxon>
        <taxon>Bacteroidales</taxon>
        <taxon>Candidatus Cryptobacteroides</taxon>
    </lineage>
</organism>
<gene>
    <name evidence="1" type="ORF">IAC06_00910</name>
</gene>
<evidence type="ECO:0000313" key="2">
    <source>
        <dbReference type="Proteomes" id="UP000823661"/>
    </source>
</evidence>
<dbReference type="AlphaFoldDB" id="A0A9D9ERL7"/>
<dbReference type="Proteomes" id="UP000823661">
    <property type="component" value="Unassembled WGS sequence"/>
</dbReference>
<sequence length="683" mass="74177">MSLAFVLALTSCDKNEISGSEAPVVTLETVEEGLSSVSFRITATNASEVAYVEQDDLTSVPSARAILTAGTKVSASEAQEIVREGCTPGETYYFAAAAVSESGEYSEVATIELTASGTDCSFEFTISTTTDEAIAYIVTPSDENVSYVTAVLSAEDYSDASDDEIFSAIAGQIAADAEEAGQSLADYIETITHKGTYAGTTLGLTAETAYLLVAVGIESDGTQGSPLAKENVSTTAPRPEMTFEMSATEISSYSAHLMVSPKTNDNYVFLCQPANSYPDVNVPDPSEVGVAVRVEDQEEANLAADTYIQGVGHLLNQGMGLSQGAYDLVMDDLASDTKYYFFAFAYEPGLGRQSDCQMWVFTTLHGYTPEEFDADIQLNTIASTTIEFDVTPKEEGMYGTYWYALAVPTAEYDLEKCQDQVVQMLEDYVKQQQEGGNENYSIYDAVSSVLFNGAQEFMLISDLTPGTDYTLVLVPFANDGTPADNHVVTKEFTTMADASEGPATTVELVGYYDADEAYELGIFEGMTKPKAEDSYYIAAFKVTLDDSAVLCRYYDDAIGNNYESEDAAINDWDTYVEKSDDEYLTSLGDASWNVIPEGNYADANTAYIFLREAYYDRWDVDILGATRHTLIVMSQNEAGVWGKSGRKFFYINSPLAEASNKPDKGQVLSDINELKSLVESLGQ</sequence>
<accession>A0A9D9ERL7</accession>